<dbReference type="PANTHER" id="PTHR12358:SF106">
    <property type="entry name" value="LIPID KINASE YEGS"/>
    <property type="match status" value="1"/>
</dbReference>
<dbReference type="Pfam" id="PF00781">
    <property type="entry name" value="DAGK_cat"/>
    <property type="match status" value="1"/>
</dbReference>
<name>A0A6N8FGR4_9BACI</name>
<keyword evidence="5" id="KW-0547">Nucleotide-binding</keyword>
<evidence type="ECO:0000256" key="2">
    <source>
        <dbReference type="ARBA" id="ARBA00005983"/>
    </source>
</evidence>
<dbReference type="InterPro" id="IPR050187">
    <property type="entry name" value="Lipid_Phosphate_FormReg"/>
</dbReference>
<dbReference type="SMART" id="SM00046">
    <property type="entry name" value="DAGKc"/>
    <property type="match status" value="1"/>
</dbReference>
<keyword evidence="13" id="KW-1185">Reference proteome</keyword>
<dbReference type="EMBL" id="WOCA01000001">
    <property type="protein sequence ID" value="MUK86919.1"/>
    <property type="molecule type" value="Genomic_DNA"/>
</dbReference>
<evidence type="ECO:0000256" key="4">
    <source>
        <dbReference type="ARBA" id="ARBA00022723"/>
    </source>
</evidence>
<keyword evidence="6" id="KW-0067">ATP-binding</keyword>
<evidence type="ECO:0000256" key="5">
    <source>
        <dbReference type="ARBA" id="ARBA00022741"/>
    </source>
</evidence>
<sequence>MGKLALMIYNPVSGKKRNHKYTEILLVKLKEIGYKVTVNSSNEWKENEEAIQEACKDHWDAIFIAGGDGTIKSTLQCLAEQNYRPTLGIFPFGTSNEFAKFIGMPSNLMEVLSIIKKGKTKKVDIGKFGNRYFANIAAGGWLTDITYKTPTVLKTYFGEFAYCLYFIKAILHGKQSNKISIRVTPKKELSDLSNFIIMNGNSVGPLESLITNTTPLDNGYFHLLTCKKTNRIRLFFALFAKMLHLTETVAPLNYYKIKSGSFSTSENVIVNLDGDQVDVDNMEFVVLPHHIQVFVP</sequence>
<proteinExistence type="inferred from homology"/>
<evidence type="ECO:0000256" key="10">
    <source>
        <dbReference type="ARBA" id="ARBA00023264"/>
    </source>
</evidence>
<keyword evidence="9" id="KW-0594">Phospholipid biosynthesis</keyword>
<dbReference type="GO" id="GO:0046872">
    <property type="term" value="F:metal ion binding"/>
    <property type="evidence" value="ECO:0007669"/>
    <property type="project" value="UniProtKB-KW"/>
</dbReference>
<dbReference type="SUPFAM" id="SSF111331">
    <property type="entry name" value="NAD kinase/diacylglycerol kinase-like"/>
    <property type="match status" value="1"/>
</dbReference>
<keyword evidence="12" id="KW-0808">Transferase</keyword>
<evidence type="ECO:0000256" key="6">
    <source>
        <dbReference type="ARBA" id="ARBA00022840"/>
    </source>
</evidence>
<dbReference type="Gene3D" id="2.60.200.40">
    <property type="match status" value="1"/>
</dbReference>
<evidence type="ECO:0000313" key="12">
    <source>
        <dbReference type="EMBL" id="MUK86919.1"/>
    </source>
</evidence>
<comment type="similarity">
    <text evidence="2">Belongs to the diacylglycerol/lipid kinase family.</text>
</comment>
<evidence type="ECO:0000256" key="8">
    <source>
        <dbReference type="ARBA" id="ARBA00023098"/>
    </source>
</evidence>
<accession>A0A6N8FGR4</accession>
<keyword evidence="3" id="KW-0444">Lipid biosynthesis</keyword>
<keyword evidence="12" id="KW-0418">Kinase</keyword>
<dbReference type="PANTHER" id="PTHR12358">
    <property type="entry name" value="SPHINGOSINE KINASE"/>
    <property type="match status" value="1"/>
</dbReference>
<dbReference type="InterPro" id="IPR016064">
    <property type="entry name" value="NAD/diacylglycerol_kinase_sf"/>
</dbReference>
<dbReference type="RefSeq" id="WP_155666161.1">
    <property type="nucleotide sequence ID" value="NZ_WOCA01000001.1"/>
</dbReference>
<dbReference type="GO" id="GO:0005886">
    <property type="term" value="C:plasma membrane"/>
    <property type="evidence" value="ECO:0007669"/>
    <property type="project" value="TreeGrafter"/>
</dbReference>
<evidence type="ECO:0000313" key="13">
    <source>
        <dbReference type="Proteomes" id="UP000469125"/>
    </source>
</evidence>
<organism evidence="12 13">
    <name type="scientific">Ornithinibacillus caprae</name>
    <dbReference type="NCBI Taxonomy" id="2678566"/>
    <lineage>
        <taxon>Bacteria</taxon>
        <taxon>Bacillati</taxon>
        <taxon>Bacillota</taxon>
        <taxon>Bacilli</taxon>
        <taxon>Bacillales</taxon>
        <taxon>Bacillaceae</taxon>
        <taxon>Ornithinibacillus</taxon>
    </lineage>
</organism>
<keyword evidence="7" id="KW-0460">Magnesium</keyword>
<comment type="caution">
    <text evidence="12">The sequence shown here is derived from an EMBL/GenBank/DDBJ whole genome shotgun (WGS) entry which is preliminary data.</text>
</comment>
<keyword evidence="8" id="KW-0443">Lipid metabolism</keyword>
<dbReference type="GO" id="GO:0005524">
    <property type="term" value="F:ATP binding"/>
    <property type="evidence" value="ECO:0007669"/>
    <property type="project" value="UniProtKB-KW"/>
</dbReference>
<evidence type="ECO:0000256" key="3">
    <source>
        <dbReference type="ARBA" id="ARBA00022516"/>
    </source>
</evidence>
<dbReference type="InterPro" id="IPR001206">
    <property type="entry name" value="Diacylglycerol_kinase_cat_dom"/>
</dbReference>
<keyword evidence="10" id="KW-1208">Phospholipid metabolism</keyword>
<evidence type="ECO:0000256" key="1">
    <source>
        <dbReference type="ARBA" id="ARBA00001946"/>
    </source>
</evidence>
<dbReference type="NCBIfam" id="TIGR00147">
    <property type="entry name" value="YegS/Rv2252/BmrU family lipid kinase"/>
    <property type="match status" value="1"/>
</dbReference>
<dbReference type="Proteomes" id="UP000469125">
    <property type="component" value="Unassembled WGS sequence"/>
</dbReference>
<dbReference type="PROSITE" id="PS50146">
    <property type="entry name" value="DAGK"/>
    <property type="match status" value="1"/>
</dbReference>
<dbReference type="AlphaFoldDB" id="A0A6N8FGR4"/>
<gene>
    <name evidence="12" type="ORF">GMD78_00690</name>
</gene>
<dbReference type="Gene3D" id="3.40.50.10330">
    <property type="entry name" value="Probable inorganic polyphosphate/atp-NAD kinase, domain 1"/>
    <property type="match status" value="1"/>
</dbReference>
<dbReference type="GO" id="GO:0004143">
    <property type="term" value="F:ATP-dependent diacylglycerol kinase activity"/>
    <property type="evidence" value="ECO:0007669"/>
    <property type="project" value="TreeGrafter"/>
</dbReference>
<protein>
    <submittedName>
        <fullName evidence="12">YegS/Rv2252/BmrU family lipid kinase</fullName>
    </submittedName>
</protein>
<feature type="domain" description="DAGKc" evidence="11">
    <location>
        <begin position="1"/>
        <end position="132"/>
    </location>
</feature>
<dbReference type="InterPro" id="IPR005218">
    <property type="entry name" value="Diacylglycerol/lipid_kinase"/>
</dbReference>
<dbReference type="GO" id="GO:0008654">
    <property type="term" value="P:phospholipid biosynthetic process"/>
    <property type="evidence" value="ECO:0007669"/>
    <property type="project" value="UniProtKB-KW"/>
</dbReference>
<comment type="cofactor">
    <cofactor evidence="1">
        <name>Mg(2+)</name>
        <dbReference type="ChEBI" id="CHEBI:18420"/>
    </cofactor>
</comment>
<reference evidence="12 13" key="1">
    <citation type="submission" date="2019-11" db="EMBL/GenBank/DDBJ databases">
        <authorList>
            <person name="Li X."/>
        </authorList>
    </citation>
    <scope>NUCLEOTIDE SEQUENCE [LARGE SCALE GENOMIC DNA]</scope>
    <source>
        <strain evidence="12 13">L9</strain>
    </source>
</reference>
<evidence type="ECO:0000259" key="11">
    <source>
        <dbReference type="PROSITE" id="PS50146"/>
    </source>
</evidence>
<evidence type="ECO:0000256" key="9">
    <source>
        <dbReference type="ARBA" id="ARBA00023209"/>
    </source>
</evidence>
<evidence type="ECO:0000256" key="7">
    <source>
        <dbReference type="ARBA" id="ARBA00022842"/>
    </source>
</evidence>
<keyword evidence="4" id="KW-0479">Metal-binding</keyword>
<dbReference type="InterPro" id="IPR017438">
    <property type="entry name" value="ATP-NAD_kinase_N"/>
</dbReference>